<evidence type="ECO:0000313" key="3">
    <source>
        <dbReference type="EMBL" id="OME64187.1"/>
    </source>
</evidence>
<organism evidence="3 5">
    <name type="scientific">Paenibacillus odorifer</name>
    <dbReference type="NCBI Taxonomy" id="189426"/>
    <lineage>
        <taxon>Bacteria</taxon>
        <taxon>Bacillati</taxon>
        <taxon>Bacillota</taxon>
        <taxon>Bacilli</taxon>
        <taxon>Bacillales</taxon>
        <taxon>Paenibacillaceae</taxon>
        <taxon>Paenibacillus</taxon>
    </lineage>
</organism>
<gene>
    <name evidence="2" type="ORF">BSK51_30510</name>
    <name evidence="3" type="ORF">BSK65_29665</name>
</gene>
<dbReference type="EMBL" id="MPTD01000046">
    <property type="protein sequence ID" value="OMD43976.1"/>
    <property type="molecule type" value="Genomic_DNA"/>
</dbReference>
<evidence type="ECO:0000256" key="1">
    <source>
        <dbReference type="SAM" id="MobiDB-lite"/>
    </source>
</evidence>
<protein>
    <submittedName>
        <fullName evidence="3">Uncharacterized protein</fullName>
    </submittedName>
</protein>
<proteinExistence type="predicted"/>
<comment type="caution">
    <text evidence="3">The sequence shown here is derived from an EMBL/GenBank/DDBJ whole genome shotgun (WGS) entry which is preliminary data.</text>
</comment>
<feature type="region of interest" description="Disordered" evidence="1">
    <location>
        <begin position="1"/>
        <end position="43"/>
    </location>
</feature>
<name>A0A1R0Z7P0_9BACL</name>
<dbReference type="Proteomes" id="UP000187313">
    <property type="component" value="Unassembled WGS sequence"/>
</dbReference>
<dbReference type="EMBL" id="MPTW01000041">
    <property type="protein sequence ID" value="OME64187.1"/>
    <property type="molecule type" value="Genomic_DNA"/>
</dbReference>
<evidence type="ECO:0000313" key="5">
    <source>
        <dbReference type="Proteomes" id="UP000187425"/>
    </source>
</evidence>
<keyword evidence="4" id="KW-1185">Reference proteome</keyword>
<reference evidence="3 5" key="1">
    <citation type="submission" date="2016-11" db="EMBL/GenBank/DDBJ databases">
        <title>Paenibacillus species isolates.</title>
        <authorList>
            <person name="Beno S.M."/>
        </authorList>
    </citation>
    <scope>NUCLEOTIDE SEQUENCE [LARGE SCALE GENOMIC DNA]</scope>
    <source>
        <strain evidence="3 5">FSL H7-0443</strain>
        <strain evidence="2 4">FSL R5-0923</strain>
    </source>
</reference>
<accession>A0A1R0Z7P0</accession>
<evidence type="ECO:0000313" key="2">
    <source>
        <dbReference type="EMBL" id="OMD43976.1"/>
    </source>
</evidence>
<dbReference type="AlphaFoldDB" id="A0A1R0Z7P0"/>
<evidence type="ECO:0000313" key="4">
    <source>
        <dbReference type="Proteomes" id="UP000187313"/>
    </source>
</evidence>
<dbReference type="Proteomes" id="UP000187425">
    <property type="component" value="Unassembled WGS sequence"/>
</dbReference>
<dbReference type="Pfam" id="PF12639">
    <property type="entry name" value="Colicin-DNase"/>
    <property type="match status" value="1"/>
</dbReference>
<sequence length="171" mass="19015">MKGGKIEGTGKVSKKSATRTFNSTYEERLAQTPVNNGKWSGERGESTFIHENEEVNEILSQVDKKGIDYSDAVPDFSPVSKGRVEIEGMSIDRDANFKKADELLAKKWGVTPKEVKKWRKQNKYTWHEDNDLKTMDLVPSVINSKFGHLGGVSEAGKAEQKLIEGGINGDN</sequence>